<comment type="subcellular location">
    <subcellularLocation>
        <location evidence="1 9">Cell membrane</location>
        <topology evidence="1 9">Multi-pass membrane protein</topology>
    </subcellularLocation>
</comment>
<evidence type="ECO:0000256" key="2">
    <source>
        <dbReference type="ARBA" id="ARBA00004953"/>
    </source>
</evidence>
<evidence type="ECO:0000313" key="10">
    <source>
        <dbReference type="EMBL" id="MCQ1528190.1"/>
    </source>
</evidence>
<dbReference type="Proteomes" id="UP001651880">
    <property type="component" value="Unassembled WGS sequence"/>
</dbReference>
<feature type="transmembrane region" description="Helical" evidence="9">
    <location>
        <begin position="83"/>
        <end position="100"/>
    </location>
</feature>
<evidence type="ECO:0000313" key="11">
    <source>
        <dbReference type="Proteomes" id="UP001651880"/>
    </source>
</evidence>
<organism evidence="10 11">
    <name type="scientific">Lutispora saccharofermentans</name>
    <dbReference type="NCBI Taxonomy" id="3024236"/>
    <lineage>
        <taxon>Bacteria</taxon>
        <taxon>Bacillati</taxon>
        <taxon>Bacillota</taxon>
        <taxon>Clostridia</taxon>
        <taxon>Lutisporales</taxon>
        <taxon>Lutisporaceae</taxon>
        <taxon>Lutispora</taxon>
    </lineage>
</organism>
<keyword evidence="5 9" id="KW-0169">Cobalamin biosynthesis</keyword>
<keyword evidence="4 9" id="KW-1003">Cell membrane</keyword>
<keyword evidence="8 9" id="KW-0472">Membrane</keyword>
<protein>
    <recommendedName>
        <fullName evidence="9">Cobalamin biosynthesis protein CobD</fullName>
    </recommendedName>
</protein>
<evidence type="ECO:0000256" key="5">
    <source>
        <dbReference type="ARBA" id="ARBA00022573"/>
    </source>
</evidence>
<evidence type="ECO:0000256" key="4">
    <source>
        <dbReference type="ARBA" id="ARBA00022475"/>
    </source>
</evidence>
<comment type="similarity">
    <text evidence="3 9">Belongs to the CobD/CbiB family.</text>
</comment>
<comment type="caution">
    <text evidence="10">The sequence shown here is derived from an EMBL/GenBank/DDBJ whole genome shotgun (WGS) entry which is preliminary data.</text>
</comment>
<keyword evidence="7 9" id="KW-1133">Transmembrane helix</keyword>
<keyword evidence="11" id="KW-1185">Reference proteome</keyword>
<dbReference type="EMBL" id="JAJEKE010000001">
    <property type="protein sequence ID" value="MCQ1528190.1"/>
    <property type="molecule type" value="Genomic_DNA"/>
</dbReference>
<feature type="transmembrane region" description="Helical" evidence="9">
    <location>
        <begin position="206"/>
        <end position="226"/>
    </location>
</feature>
<comment type="pathway">
    <text evidence="2 9">Cofactor biosynthesis; adenosylcobalamin biosynthesis.</text>
</comment>
<dbReference type="InterPro" id="IPR004485">
    <property type="entry name" value="Cobalamin_biosynth_CobD/CbiB"/>
</dbReference>
<sequence>MISIWIANLADLAFGDPYGFPHPVRLIGLYISAFEKIARRICKDNKSLKLAGVFLTISTVFLSYMTVWALLRAAYYIGGSLRLFVNAFILYTCLAGRCLAKEASKIAASLKNNDINGSRKLLSYIVGRDTAHMNENDISRAVIETVSENASDGIIAPLFYMFLGGAPLSMAYKAINTMDSMVGYKNEKYEFFGWASARLDDIANFIPSRLTSIFMICGAFVLGLDYKNSHRIVKRDCRNHLSPNSGYPEAAAAGALGIMLGGANLYFGKLVVKPSIGDKLKDIDGEDIKKMISLMYAAWIISLIVFSIFNSYFTGIILI</sequence>
<dbReference type="PANTHER" id="PTHR34308">
    <property type="entry name" value="COBALAMIN BIOSYNTHESIS PROTEIN CBIB"/>
    <property type="match status" value="1"/>
</dbReference>
<dbReference type="NCBIfam" id="TIGR00380">
    <property type="entry name" value="cobal_cbiB"/>
    <property type="match status" value="1"/>
</dbReference>
<dbReference type="PANTHER" id="PTHR34308:SF1">
    <property type="entry name" value="COBALAMIN BIOSYNTHESIS PROTEIN CBIB"/>
    <property type="match status" value="1"/>
</dbReference>
<evidence type="ECO:0000256" key="3">
    <source>
        <dbReference type="ARBA" id="ARBA00006263"/>
    </source>
</evidence>
<feature type="transmembrane region" description="Helical" evidence="9">
    <location>
        <begin position="247"/>
        <end position="267"/>
    </location>
</feature>
<feature type="transmembrane region" description="Helical" evidence="9">
    <location>
        <begin position="296"/>
        <end position="318"/>
    </location>
</feature>
<dbReference type="RefSeq" id="WP_255225685.1">
    <property type="nucleotide sequence ID" value="NZ_JAJEKE010000001.1"/>
</dbReference>
<accession>A0ABT1NAA1</accession>
<evidence type="ECO:0000256" key="7">
    <source>
        <dbReference type="ARBA" id="ARBA00022989"/>
    </source>
</evidence>
<gene>
    <name evidence="10" type="primary">cbiB</name>
    <name evidence="9" type="synonym">cobD</name>
    <name evidence="10" type="ORF">LJD61_01305</name>
</gene>
<feature type="transmembrane region" description="Helical" evidence="9">
    <location>
        <begin position="50"/>
        <end position="71"/>
    </location>
</feature>
<name>A0ABT1NAA1_9FIRM</name>
<keyword evidence="6 9" id="KW-0812">Transmembrane</keyword>
<proteinExistence type="inferred from homology"/>
<feature type="transmembrane region" description="Helical" evidence="9">
    <location>
        <begin position="154"/>
        <end position="175"/>
    </location>
</feature>
<evidence type="ECO:0000256" key="9">
    <source>
        <dbReference type="HAMAP-Rule" id="MF_00024"/>
    </source>
</evidence>
<evidence type="ECO:0000256" key="6">
    <source>
        <dbReference type="ARBA" id="ARBA00022692"/>
    </source>
</evidence>
<dbReference type="HAMAP" id="MF_00024">
    <property type="entry name" value="CobD_CbiB"/>
    <property type="match status" value="1"/>
</dbReference>
<evidence type="ECO:0000256" key="1">
    <source>
        <dbReference type="ARBA" id="ARBA00004651"/>
    </source>
</evidence>
<dbReference type="Pfam" id="PF03186">
    <property type="entry name" value="CobD_Cbib"/>
    <property type="match status" value="1"/>
</dbReference>
<comment type="function">
    <text evidence="9">Converts cobyric acid to cobinamide by the addition of aminopropanol on the F carboxylic group.</text>
</comment>
<reference evidence="10 11" key="1">
    <citation type="submission" date="2021-10" db="EMBL/GenBank/DDBJ databases">
        <title>Lutispora strain m25 sp. nov., a thermophilic, non-spore-forming bacterium isolated from a lab-scale methanogenic bioreactor digesting anaerobic sludge.</title>
        <authorList>
            <person name="El Houari A."/>
            <person name="Mcdonald J."/>
        </authorList>
    </citation>
    <scope>NUCLEOTIDE SEQUENCE [LARGE SCALE GENOMIC DNA]</scope>
    <source>
        <strain evidence="11">m25</strain>
    </source>
</reference>
<evidence type="ECO:0000256" key="8">
    <source>
        <dbReference type="ARBA" id="ARBA00023136"/>
    </source>
</evidence>